<dbReference type="SUPFAM" id="SSF103473">
    <property type="entry name" value="MFS general substrate transporter"/>
    <property type="match status" value="1"/>
</dbReference>
<evidence type="ECO:0000313" key="2">
    <source>
        <dbReference type="EMBL" id="ETO32498.1"/>
    </source>
</evidence>
<dbReference type="Gene3D" id="1.20.1250.20">
    <property type="entry name" value="MFS general substrate transporter like domains"/>
    <property type="match status" value="1"/>
</dbReference>
<name>X6P2Y9_RETFI</name>
<feature type="transmembrane region" description="Helical" evidence="1">
    <location>
        <begin position="74"/>
        <end position="95"/>
    </location>
</feature>
<reference evidence="2 3" key="1">
    <citation type="journal article" date="2013" name="Curr. Biol.">
        <title>The Genome of the Foraminiferan Reticulomyxa filosa.</title>
        <authorList>
            <person name="Glockner G."/>
            <person name="Hulsmann N."/>
            <person name="Schleicher M."/>
            <person name="Noegel A.A."/>
            <person name="Eichinger L."/>
            <person name="Gallinger C."/>
            <person name="Pawlowski J."/>
            <person name="Sierra R."/>
            <person name="Euteneuer U."/>
            <person name="Pillet L."/>
            <person name="Moustafa A."/>
            <person name="Platzer M."/>
            <person name="Groth M."/>
            <person name="Szafranski K."/>
            <person name="Schliwa M."/>
        </authorList>
    </citation>
    <scope>NUCLEOTIDE SEQUENCE [LARGE SCALE GENOMIC DNA]</scope>
</reference>
<keyword evidence="1" id="KW-0812">Transmembrane</keyword>
<feature type="transmembrane region" description="Helical" evidence="1">
    <location>
        <begin position="131"/>
        <end position="153"/>
    </location>
</feature>
<protein>
    <submittedName>
        <fullName evidence="2">Uncharacterized protein</fullName>
    </submittedName>
</protein>
<gene>
    <name evidence="2" type="ORF">RFI_04614</name>
</gene>
<organism evidence="2 3">
    <name type="scientific">Reticulomyxa filosa</name>
    <dbReference type="NCBI Taxonomy" id="46433"/>
    <lineage>
        <taxon>Eukaryota</taxon>
        <taxon>Sar</taxon>
        <taxon>Rhizaria</taxon>
        <taxon>Retaria</taxon>
        <taxon>Foraminifera</taxon>
        <taxon>Monothalamids</taxon>
        <taxon>Reticulomyxidae</taxon>
        <taxon>Reticulomyxa</taxon>
    </lineage>
</organism>
<evidence type="ECO:0000256" key="1">
    <source>
        <dbReference type="SAM" id="Phobius"/>
    </source>
</evidence>
<accession>X6P2Y9</accession>
<proteinExistence type="predicted"/>
<keyword evidence="3" id="KW-1185">Reference proteome</keyword>
<evidence type="ECO:0000313" key="3">
    <source>
        <dbReference type="Proteomes" id="UP000023152"/>
    </source>
</evidence>
<dbReference type="InterPro" id="IPR036259">
    <property type="entry name" value="MFS_trans_sf"/>
</dbReference>
<comment type="caution">
    <text evidence="2">The sequence shown here is derived from an EMBL/GenBank/DDBJ whole genome shotgun (WGS) entry which is preliminary data.</text>
</comment>
<keyword evidence="1" id="KW-1133">Transmembrane helix</keyword>
<sequence>MAGNMTYSKAVQFDIEDDIESEHSFRWASDRFCSKQALLLWFWYTTIVFSFWSFEAAILPIGGSKGSDWSKRELYGIFTFIGVIYVLSFSFNKWLMNKLHITKEKRIIGSLLLMTVGCLWLTPFTNSIDISPWQVIIASPFLTSGFCVATIQISSMYCKLVGHTVGDLGVRMSWFFAFASFGFLSGPVYGYLLIRHFGTVNFVSHT</sequence>
<feature type="transmembrane region" description="Helical" evidence="1">
    <location>
        <begin position="38"/>
        <end position="62"/>
    </location>
</feature>
<dbReference type="Proteomes" id="UP000023152">
    <property type="component" value="Unassembled WGS sequence"/>
</dbReference>
<dbReference type="EMBL" id="ASPP01004160">
    <property type="protein sequence ID" value="ETO32498.1"/>
    <property type="molecule type" value="Genomic_DNA"/>
</dbReference>
<feature type="transmembrane region" description="Helical" evidence="1">
    <location>
        <begin position="174"/>
        <end position="194"/>
    </location>
</feature>
<keyword evidence="1" id="KW-0472">Membrane</keyword>
<dbReference type="AlphaFoldDB" id="X6P2Y9"/>